<evidence type="ECO:0000313" key="1">
    <source>
        <dbReference type="EMBL" id="MDF2255169.1"/>
    </source>
</evidence>
<accession>A0ABT5YU87</accession>
<dbReference type="InterPro" id="IPR011032">
    <property type="entry name" value="GroES-like_sf"/>
</dbReference>
<keyword evidence="2" id="KW-1185">Reference proteome</keyword>
<dbReference type="EMBL" id="JARHTQ010000002">
    <property type="protein sequence ID" value="MDF2255169.1"/>
    <property type="molecule type" value="Genomic_DNA"/>
</dbReference>
<name>A0ABT5YU87_9ACTN</name>
<reference evidence="1 2" key="1">
    <citation type="submission" date="2023-03" db="EMBL/GenBank/DDBJ databases">
        <title>Draft genome sequence of type strain Streptomyces ferralitis JCM 14344.</title>
        <authorList>
            <person name="Klaysubun C."/>
            <person name="Duangmal K."/>
        </authorList>
    </citation>
    <scope>NUCLEOTIDE SEQUENCE [LARGE SCALE GENOMIC DNA]</scope>
    <source>
        <strain evidence="1 2">JCM 14344</strain>
    </source>
</reference>
<evidence type="ECO:0000313" key="2">
    <source>
        <dbReference type="Proteomes" id="UP001220022"/>
    </source>
</evidence>
<proteinExistence type="predicted"/>
<evidence type="ECO:0008006" key="3">
    <source>
        <dbReference type="Google" id="ProtNLM"/>
    </source>
</evidence>
<dbReference type="Gene3D" id="3.90.180.10">
    <property type="entry name" value="Medium-chain alcohol dehydrogenases, catalytic domain"/>
    <property type="match status" value="1"/>
</dbReference>
<dbReference type="Proteomes" id="UP001220022">
    <property type="component" value="Unassembled WGS sequence"/>
</dbReference>
<dbReference type="SUPFAM" id="SSF50129">
    <property type="entry name" value="GroES-like"/>
    <property type="match status" value="1"/>
</dbReference>
<dbReference type="RefSeq" id="WP_275809247.1">
    <property type="nucleotide sequence ID" value="NZ_BAAANM010000012.1"/>
</dbReference>
<gene>
    <name evidence="1" type="ORF">P2L57_05340</name>
</gene>
<protein>
    <recommendedName>
        <fullName evidence="3">Quinone oxidoreductase</fullName>
    </recommendedName>
</protein>
<comment type="caution">
    <text evidence="1">The sequence shown here is derived from an EMBL/GenBank/DDBJ whole genome shotgun (WGS) entry which is preliminary data.</text>
</comment>
<organism evidence="1 2">
    <name type="scientific">Streptantibioticus ferralitis</name>
    <dbReference type="NCBI Taxonomy" id="236510"/>
    <lineage>
        <taxon>Bacteria</taxon>
        <taxon>Bacillati</taxon>
        <taxon>Actinomycetota</taxon>
        <taxon>Actinomycetes</taxon>
        <taxon>Kitasatosporales</taxon>
        <taxon>Streptomycetaceae</taxon>
        <taxon>Streptantibioticus</taxon>
    </lineage>
</organism>
<sequence>MHAIMMGEYGGPKVMTWTELPDPAPGTGEALVRLGVAGVNYMDTGPGSSVGGGAGRP</sequence>